<name>A0ABR3YLS6_9PEZI</name>
<feature type="compositionally biased region" description="Polar residues" evidence="1">
    <location>
        <begin position="80"/>
        <end position="89"/>
    </location>
</feature>
<evidence type="ECO:0000313" key="2">
    <source>
        <dbReference type="EMBL" id="KAL1889079.1"/>
    </source>
</evidence>
<organism evidence="2 3">
    <name type="scientific">Sporothrix stenoceras</name>
    <dbReference type="NCBI Taxonomy" id="5173"/>
    <lineage>
        <taxon>Eukaryota</taxon>
        <taxon>Fungi</taxon>
        <taxon>Dikarya</taxon>
        <taxon>Ascomycota</taxon>
        <taxon>Pezizomycotina</taxon>
        <taxon>Sordariomycetes</taxon>
        <taxon>Sordariomycetidae</taxon>
        <taxon>Ophiostomatales</taxon>
        <taxon>Ophiostomataceae</taxon>
        <taxon>Sporothrix</taxon>
    </lineage>
</organism>
<dbReference type="EMBL" id="JAWCUI010000080">
    <property type="protein sequence ID" value="KAL1889079.1"/>
    <property type="molecule type" value="Genomic_DNA"/>
</dbReference>
<gene>
    <name evidence="2" type="ORF">Sste5346_009144</name>
</gene>
<evidence type="ECO:0000313" key="3">
    <source>
        <dbReference type="Proteomes" id="UP001583186"/>
    </source>
</evidence>
<protein>
    <submittedName>
        <fullName evidence="2">Uncharacterized protein</fullName>
    </submittedName>
</protein>
<reference evidence="2 3" key="1">
    <citation type="journal article" date="2024" name="IMA Fungus">
        <title>IMA Genome - F19 : A genome assembly and annotation guide to empower mycologists, including annotated draft genome sequences of Ceratocystis pirilliformis, Diaporthe australafricana, Fusarium ophioides, Paecilomyces lecythidis, and Sporothrix stenoceras.</title>
        <authorList>
            <person name="Aylward J."/>
            <person name="Wilson A.M."/>
            <person name="Visagie C.M."/>
            <person name="Spraker J."/>
            <person name="Barnes I."/>
            <person name="Buitendag C."/>
            <person name="Ceriani C."/>
            <person name="Del Mar Angel L."/>
            <person name="du Plessis D."/>
            <person name="Fuchs T."/>
            <person name="Gasser K."/>
            <person name="Kramer D."/>
            <person name="Li W."/>
            <person name="Munsamy K."/>
            <person name="Piso A."/>
            <person name="Price J.L."/>
            <person name="Sonnekus B."/>
            <person name="Thomas C."/>
            <person name="van der Nest A."/>
            <person name="van Dijk A."/>
            <person name="van Heerden A."/>
            <person name="van Vuuren N."/>
            <person name="Yilmaz N."/>
            <person name="Duong T.A."/>
            <person name="van der Merwe N.A."/>
            <person name="Wingfield M.J."/>
            <person name="Wingfield B.D."/>
        </authorList>
    </citation>
    <scope>NUCLEOTIDE SEQUENCE [LARGE SCALE GENOMIC DNA]</scope>
    <source>
        <strain evidence="2 3">CMW 5346</strain>
    </source>
</reference>
<keyword evidence="3" id="KW-1185">Reference proteome</keyword>
<feature type="region of interest" description="Disordered" evidence="1">
    <location>
        <begin position="61"/>
        <end position="89"/>
    </location>
</feature>
<comment type="caution">
    <text evidence="2">The sequence shown here is derived from an EMBL/GenBank/DDBJ whole genome shotgun (WGS) entry which is preliminary data.</text>
</comment>
<evidence type="ECO:0000256" key="1">
    <source>
        <dbReference type="SAM" id="MobiDB-lite"/>
    </source>
</evidence>
<sequence>MCFKRLGEEALAILTTATAATADRPLSMDNVRTTFLVALRRSMMNEPMGFVNEVCHLAGGHGGPGGSRRTAQDKSGAQGKDQSSNKAHAQLVSLSSTGKKTDCLIDQAIDSPEQCQMLLDKADWLYFTGDIFQYPQAVQHYTKLTKRLGFLDLMVKDKAKENNLRTSSPLANALQNLDSSYALTTDTLAQLDRIYSTAQRRLNGIRLNQDLWGHSDVWVPRLSPAYYGNRVDTMIERFKDVEATFKEYAHAEQKQQITENQLEQVQIANGAMERAATA</sequence>
<dbReference type="Proteomes" id="UP001583186">
    <property type="component" value="Unassembled WGS sequence"/>
</dbReference>
<accession>A0ABR3YLS6</accession>
<proteinExistence type="predicted"/>